<reference evidence="1 2" key="1">
    <citation type="submission" date="2016-10" db="EMBL/GenBank/DDBJ databases">
        <authorList>
            <person name="de Groot N.N."/>
        </authorList>
    </citation>
    <scope>NUCLEOTIDE SEQUENCE [LARGE SCALE GENOMIC DNA]</scope>
    <source>
        <strain evidence="1 2">DSM 23995</strain>
    </source>
</reference>
<dbReference type="STRING" id="930128.SAMN05192532_103211"/>
<organism evidence="1 2">
    <name type="scientific">Alteribacillus iranensis</name>
    <dbReference type="NCBI Taxonomy" id="930128"/>
    <lineage>
        <taxon>Bacteria</taxon>
        <taxon>Bacillati</taxon>
        <taxon>Bacillota</taxon>
        <taxon>Bacilli</taxon>
        <taxon>Bacillales</taxon>
        <taxon>Bacillaceae</taxon>
        <taxon>Alteribacillus</taxon>
    </lineage>
</organism>
<evidence type="ECO:0008006" key="3">
    <source>
        <dbReference type="Google" id="ProtNLM"/>
    </source>
</evidence>
<protein>
    <recommendedName>
        <fullName evidence="3">YtxH-like protein</fullName>
    </recommendedName>
</protein>
<sequence>MTRKPSEAKRKTDMKSLLSGAGLSFLGAFFTTFLTTPVNGNTARQKASEMAVSMKNLPSRTKENYQKRIEKFYESGHIRYELIHGEMDELKKEARLSAADQPSLAVKQ</sequence>
<gene>
    <name evidence="1" type="ORF">SAMN05192532_103211</name>
</gene>
<evidence type="ECO:0000313" key="1">
    <source>
        <dbReference type="EMBL" id="SFE71914.1"/>
    </source>
</evidence>
<dbReference type="AlphaFoldDB" id="A0A1I2CUI4"/>
<proteinExistence type="predicted"/>
<dbReference type="EMBL" id="FONT01000003">
    <property type="protein sequence ID" value="SFE71914.1"/>
    <property type="molecule type" value="Genomic_DNA"/>
</dbReference>
<dbReference type="OrthoDB" id="2968421at2"/>
<keyword evidence="2" id="KW-1185">Reference proteome</keyword>
<dbReference type="Proteomes" id="UP000199516">
    <property type="component" value="Unassembled WGS sequence"/>
</dbReference>
<dbReference type="RefSeq" id="WP_091660400.1">
    <property type="nucleotide sequence ID" value="NZ_FONT01000003.1"/>
</dbReference>
<name>A0A1I2CUI4_9BACI</name>
<accession>A0A1I2CUI4</accession>
<evidence type="ECO:0000313" key="2">
    <source>
        <dbReference type="Proteomes" id="UP000199516"/>
    </source>
</evidence>